<dbReference type="PANTHER" id="PTHR47964">
    <property type="entry name" value="ATP-DEPENDENT DNA HELICASE HOMOLOG RECG, CHLOROPLASTIC"/>
    <property type="match status" value="1"/>
</dbReference>
<keyword evidence="2" id="KW-0227">DNA damage</keyword>
<evidence type="ECO:0008006" key="12">
    <source>
        <dbReference type="Google" id="ProtNLM"/>
    </source>
</evidence>
<dbReference type="SUPFAM" id="SSF52540">
    <property type="entry name" value="P-loop containing nucleoside triphosphate hydrolases"/>
    <property type="match status" value="2"/>
</dbReference>
<reference evidence="10 11" key="1">
    <citation type="submission" date="2014-04" db="EMBL/GenBank/DDBJ databases">
        <title>Draft genome sequence of Hydrogenovibrio marinus MH-110, a model organism for aerobic H2 metabolism.</title>
        <authorList>
            <person name="Cha H.J."/>
            <person name="Jo B.H."/>
            <person name="Hwang B.H."/>
        </authorList>
    </citation>
    <scope>NUCLEOTIDE SEQUENCE [LARGE SCALE GENOMIC DNA]</scope>
    <source>
        <strain evidence="10 11">MH-110</strain>
    </source>
</reference>
<dbReference type="Pfam" id="PF00270">
    <property type="entry name" value="DEAD"/>
    <property type="match status" value="1"/>
</dbReference>
<evidence type="ECO:0000256" key="4">
    <source>
        <dbReference type="ARBA" id="ARBA00022806"/>
    </source>
</evidence>
<organism evidence="10 11">
    <name type="scientific">Hydrogenovibrio marinus</name>
    <dbReference type="NCBI Taxonomy" id="28885"/>
    <lineage>
        <taxon>Bacteria</taxon>
        <taxon>Pseudomonadati</taxon>
        <taxon>Pseudomonadota</taxon>
        <taxon>Gammaproteobacteria</taxon>
        <taxon>Thiotrichales</taxon>
        <taxon>Piscirickettsiaceae</taxon>
        <taxon>Hydrogenovibrio</taxon>
    </lineage>
</organism>
<dbReference type="InterPro" id="IPR011545">
    <property type="entry name" value="DEAD/DEAH_box_helicase_dom"/>
</dbReference>
<keyword evidence="7" id="KW-0234">DNA repair</keyword>
<dbReference type="GO" id="GO:0006281">
    <property type="term" value="P:DNA repair"/>
    <property type="evidence" value="ECO:0007669"/>
    <property type="project" value="UniProtKB-KW"/>
</dbReference>
<dbReference type="RefSeq" id="WP_029913528.1">
    <property type="nucleotide sequence ID" value="NZ_JMIU01000002.1"/>
</dbReference>
<evidence type="ECO:0000256" key="7">
    <source>
        <dbReference type="ARBA" id="ARBA00023204"/>
    </source>
</evidence>
<evidence type="ECO:0000256" key="3">
    <source>
        <dbReference type="ARBA" id="ARBA00022801"/>
    </source>
</evidence>
<dbReference type="PROSITE" id="PS51192">
    <property type="entry name" value="HELICASE_ATP_BIND_1"/>
    <property type="match status" value="1"/>
</dbReference>
<dbReference type="PROSITE" id="PS51194">
    <property type="entry name" value="HELICASE_CTER"/>
    <property type="match status" value="1"/>
</dbReference>
<dbReference type="PANTHER" id="PTHR47964:SF1">
    <property type="entry name" value="ATP-DEPENDENT DNA HELICASE HOMOLOG RECG, CHLOROPLASTIC"/>
    <property type="match status" value="1"/>
</dbReference>
<dbReference type="GO" id="GO:0016787">
    <property type="term" value="F:hydrolase activity"/>
    <property type="evidence" value="ECO:0007669"/>
    <property type="project" value="UniProtKB-KW"/>
</dbReference>
<evidence type="ECO:0000256" key="1">
    <source>
        <dbReference type="ARBA" id="ARBA00022741"/>
    </source>
</evidence>
<dbReference type="GO" id="GO:0003678">
    <property type="term" value="F:DNA helicase activity"/>
    <property type="evidence" value="ECO:0007669"/>
    <property type="project" value="TreeGrafter"/>
</dbReference>
<proteinExistence type="predicted"/>
<dbReference type="InterPro" id="IPR014001">
    <property type="entry name" value="Helicase_ATP-bd"/>
</dbReference>
<comment type="caution">
    <text evidence="10">The sequence shown here is derived from an EMBL/GenBank/DDBJ whole genome shotgun (WGS) entry which is preliminary data.</text>
</comment>
<dbReference type="InterPro" id="IPR027417">
    <property type="entry name" value="P-loop_NTPase"/>
</dbReference>
<dbReference type="Proteomes" id="UP000027341">
    <property type="component" value="Unassembled WGS sequence"/>
</dbReference>
<dbReference type="Gene3D" id="3.40.50.300">
    <property type="entry name" value="P-loop containing nucleotide triphosphate hydrolases"/>
    <property type="match status" value="2"/>
</dbReference>
<dbReference type="GO" id="GO:0005524">
    <property type="term" value="F:ATP binding"/>
    <property type="evidence" value="ECO:0007669"/>
    <property type="project" value="UniProtKB-KW"/>
</dbReference>
<dbReference type="InterPro" id="IPR012340">
    <property type="entry name" value="NA-bd_OB-fold"/>
</dbReference>
<dbReference type="InterPro" id="IPR001650">
    <property type="entry name" value="Helicase_C-like"/>
</dbReference>
<keyword evidence="5" id="KW-0067">ATP-binding</keyword>
<evidence type="ECO:0000256" key="2">
    <source>
        <dbReference type="ARBA" id="ARBA00022763"/>
    </source>
</evidence>
<evidence type="ECO:0000256" key="5">
    <source>
        <dbReference type="ARBA" id="ARBA00022840"/>
    </source>
</evidence>
<dbReference type="EMBL" id="JMIU01000002">
    <property type="protein sequence ID" value="KDN94684.1"/>
    <property type="molecule type" value="Genomic_DNA"/>
</dbReference>
<dbReference type="SUPFAM" id="SSF50249">
    <property type="entry name" value="Nucleic acid-binding proteins"/>
    <property type="match status" value="1"/>
</dbReference>
<protein>
    <recommendedName>
        <fullName evidence="12">ATP-dependent DNA helicase RecG</fullName>
    </recommendedName>
</protein>
<evidence type="ECO:0000259" key="9">
    <source>
        <dbReference type="PROSITE" id="PS51194"/>
    </source>
</evidence>
<keyword evidence="1" id="KW-0547">Nucleotide-binding</keyword>
<dbReference type="SMART" id="SM00490">
    <property type="entry name" value="HELICc"/>
    <property type="match status" value="1"/>
</dbReference>
<evidence type="ECO:0000313" key="11">
    <source>
        <dbReference type="Proteomes" id="UP000027341"/>
    </source>
</evidence>
<feature type="domain" description="Helicase C-terminal" evidence="9">
    <location>
        <begin position="452"/>
        <end position="612"/>
    </location>
</feature>
<name>A0A066ZR27_HYDMR</name>
<dbReference type="GO" id="GO:0003677">
    <property type="term" value="F:DNA binding"/>
    <property type="evidence" value="ECO:0007669"/>
    <property type="project" value="UniProtKB-KW"/>
</dbReference>
<keyword evidence="4" id="KW-0347">Helicase</keyword>
<dbReference type="AlphaFoldDB" id="A0A066ZR27"/>
<evidence type="ECO:0000256" key="6">
    <source>
        <dbReference type="ARBA" id="ARBA00023125"/>
    </source>
</evidence>
<accession>A0A066ZR27</accession>
<dbReference type="Pfam" id="PF00271">
    <property type="entry name" value="Helicase_C"/>
    <property type="match status" value="1"/>
</dbReference>
<keyword evidence="3" id="KW-0378">Hydrolase</keyword>
<evidence type="ECO:0000313" key="10">
    <source>
        <dbReference type="EMBL" id="KDN94684.1"/>
    </source>
</evidence>
<feature type="domain" description="Helicase ATP-binding" evidence="8">
    <location>
        <begin position="277"/>
        <end position="430"/>
    </location>
</feature>
<dbReference type="InterPro" id="IPR047112">
    <property type="entry name" value="RecG/Mfd"/>
</dbReference>
<dbReference type="SMART" id="SM00487">
    <property type="entry name" value="DEXDc"/>
    <property type="match status" value="1"/>
</dbReference>
<gene>
    <name evidence="10" type="ORF">EI16_12355</name>
</gene>
<keyword evidence="6" id="KW-0238">DNA-binding</keyword>
<sequence length="653" mass="72409">MATTTNTTNSPKMGRLKSLGINEIYQAALYLPSEYLDLSHVYTSVNEIRTNYTEGKIVVTGQVLSLPTIGNVPGQTSKAKFDVVLSDQSIINFTMFGSKDDLQQKTQEILETKHVAVIGMPMMNGAHVSLYNAKMIDPNLIGRLVPVYPGKKGVLTPEKVFDFIQARLPEAVPAAAKFLKDTLDEKTIRKFVLPEKLEIMLWAAHNPDELRFAKKAIFILESLAAIVARNKIQQHFKFQNNNRTPKIEATRWHENASRIEFELTGEQVLALNGMAEELNKNTPSRLMLQGDVGTGKTAVFGTLAITAALQGHKVVVMLPTTTLAKQVYNEITEWLPEGYDQQTGFNLVVGNEKTPTVDPTKGMLIVGTSAVLFREIGDADLVIVDEQQKFSRSQREQLLCGQAHLIEVSATPIPRTVALAKYGAIKVWRLKKNHTQKTICSHLLVGREQGMSIPKQVARTIHEGNQAIVVYALKEDSKAEMMQGMMSAEKAYARWEKKYPGRVRLVHSDMTDEEKDKALNDMKTGLADILVATTAIEVGVTIPRAMLLAVIDADRFGLVQLHQLRGRLARRGGVGDFFMLVTKDNPNKKTIERLSVMLQTDDGFEIAEQDLKLRGAGDLSMESESQSGADDSILVGRKVNLEILDRVSETIEG</sequence>
<evidence type="ECO:0000259" key="8">
    <source>
        <dbReference type="PROSITE" id="PS51192"/>
    </source>
</evidence>
<keyword evidence="11" id="KW-1185">Reference proteome</keyword>
<dbReference type="STRING" id="28885.EI16_12355"/>